<dbReference type="RefSeq" id="WP_275437869.1">
    <property type="nucleotide sequence ID" value="NZ_JAROCE010000003.1"/>
</dbReference>
<gene>
    <name evidence="2" type="ORF">P5G46_12065</name>
</gene>
<keyword evidence="1" id="KW-0472">Membrane</keyword>
<evidence type="ECO:0000313" key="3">
    <source>
        <dbReference type="Proteomes" id="UP001630303"/>
    </source>
</evidence>
<sequence length="42" mass="4554">MHSTSTLDFVELDLLEAPDDGWDWLRGFGYGVAIGLIALSAT</sequence>
<comment type="caution">
    <text evidence="2">The sequence shown here is derived from an EMBL/GenBank/DDBJ whole genome shotgun (WGS) entry which is preliminary data.</text>
</comment>
<dbReference type="Proteomes" id="UP001630303">
    <property type="component" value="Unassembled WGS sequence"/>
</dbReference>
<organism evidence="2 3">
    <name type="scientific">Microbacterium mcarthurae</name>
    <dbReference type="NCBI Taxonomy" id="3035918"/>
    <lineage>
        <taxon>Bacteria</taxon>
        <taxon>Bacillati</taxon>
        <taxon>Actinomycetota</taxon>
        <taxon>Actinomycetes</taxon>
        <taxon>Micrococcales</taxon>
        <taxon>Microbacteriaceae</taxon>
        <taxon>Microbacterium</taxon>
    </lineage>
</organism>
<dbReference type="EMBL" id="JAROCE010000003">
    <property type="protein sequence ID" value="MFM2721242.1"/>
    <property type="molecule type" value="Genomic_DNA"/>
</dbReference>
<protein>
    <submittedName>
        <fullName evidence="2">Uncharacterized protein</fullName>
    </submittedName>
</protein>
<keyword evidence="1" id="KW-1133">Transmembrane helix</keyword>
<evidence type="ECO:0000256" key="1">
    <source>
        <dbReference type="SAM" id="Phobius"/>
    </source>
</evidence>
<accession>A0ABW9GK39</accession>
<keyword evidence="1" id="KW-0812">Transmembrane</keyword>
<proteinExistence type="predicted"/>
<evidence type="ECO:0000313" key="2">
    <source>
        <dbReference type="EMBL" id="MFM2721242.1"/>
    </source>
</evidence>
<reference evidence="2 3" key="1">
    <citation type="submission" date="2023-03" db="EMBL/GenBank/DDBJ databases">
        <title>MT1 and MT2 Draft Genomes of Novel Species.</title>
        <authorList>
            <person name="Venkateswaran K."/>
        </authorList>
    </citation>
    <scope>NUCLEOTIDE SEQUENCE [LARGE SCALE GENOMIC DNA]</scope>
    <source>
        <strain evidence="2 3">IF8SW-P5</strain>
    </source>
</reference>
<feature type="transmembrane region" description="Helical" evidence="1">
    <location>
        <begin position="24"/>
        <end position="41"/>
    </location>
</feature>
<dbReference type="NCBIfam" id="NF041806">
    <property type="entry name" value="daptide_Mpa2"/>
    <property type="match status" value="1"/>
</dbReference>
<keyword evidence="3" id="KW-1185">Reference proteome</keyword>
<dbReference type="NCBIfam" id="NF041808">
    <property type="entry name" value="daptide_123"/>
    <property type="match status" value="1"/>
</dbReference>
<name>A0ABW9GK39_9MICO</name>